<comment type="function">
    <text evidence="1">Is required not only for elongation of protein synthesis but also for the initiation of all mRNA translation through initiator tRNA(fMet) aminoacylation.</text>
</comment>
<dbReference type="GO" id="GO:0005524">
    <property type="term" value="F:ATP binding"/>
    <property type="evidence" value="ECO:0007669"/>
    <property type="project" value="UniProtKB-KW"/>
</dbReference>
<keyword evidence="7 16" id="KW-0820">tRNA-binding</keyword>
<evidence type="ECO:0000256" key="12">
    <source>
        <dbReference type="ARBA" id="ARBA00022917"/>
    </source>
</evidence>
<dbReference type="InterPro" id="IPR012340">
    <property type="entry name" value="NA-bd_OB-fold"/>
</dbReference>
<evidence type="ECO:0000256" key="13">
    <source>
        <dbReference type="ARBA" id="ARBA00023146"/>
    </source>
</evidence>
<evidence type="ECO:0000313" key="19">
    <source>
        <dbReference type="Proteomes" id="UP000267841"/>
    </source>
</evidence>
<dbReference type="OrthoDB" id="360573at2"/>
<evidence type="ECO:0000313" key="18">
    <source>
        <dbReference type="EMBL" id="RLJ69763.1"/>
    </source>
</evidence>
<dbReference type="PROSITE" id="PS50886">
    <property type="entry name" value="TRBD"/>
    <property type="match status" value="1"/>
</dbReference>
<dbReference type="AlphaFoldDB" id="A0A497XS64"/>
<gene>
    <name evidence="18" type="ORF">BCF55_0018</name>
</gene>
<dbReference type="EC" id="6.1.1.10" evidence="4"/>
<evidence type="ECO:0000256" key="4">
    <source>
        <dbReference type="ARBA" id="ARBA00012838"/>
    </source>
</evidence>
<evidence type="ECO:0000256" key="1">
    <source>
        <dbReference type="ARBA" id="ARBA00003314"/>
    </source>
</evidence>
<keyword evidence="10" id="KW-0067">ATP-binding</keyword>
<dbReference type="GO" id="GO:0006431">
    <property type="term" value="P:methionyl-tRNA aminoacylation"/>
    <property type="evidence" value="ECO:0007669"/>
    <property type="project" value="InterPro"/>
</dbReference>
<comment type="subcellular location">
    <subcellularLocation>
        <location evidence="2">Cytoplasm</location>
    </subcellularLocation>
</comment>
<dbReference type="Pfam" id="PF01588">
    <property type="entry name" value="tRNA_bind"/>
    <property type="match status" value="1"/>
</dbReference>
<comment type="catalytic activity">
    <reaction evidence="15">
        <text>tRNA(Met) + L-methionine + ATP = L-methionyl-tRNA(Met) + AMP + diphosphate</text>
        <dbReference type="Rhea" id="RHEA:13481"/>
        <dbReference type="Rhea" id="RHEA-COMP:9667"/>
        <dbReference type="Rhea" id="RHEA-COMP:9698"/>
        <dbReference type="ChEBI" id="CHEBI:30616"/>
        <dbReference type="ChEBI" id="CHEBI:33019"/>
        <dbReference type="ChEBI" id="CHEBI:57844"/>
        <dbReference type="ChEBI" id="CHEBI:78442"/>
        <dbReference type="ChEBI" id="CHEBI:78530"/>
        <dbReference type="ChEBI" id="CHEBI:456215"/>
        <dbReference type="EC" id="6.1.1.10"/>
    </reaction>
</comment>
<keyword evidence="11 16" id="KW-0694">RNA-binding</keyword>
<dbReference type="GO" id="GO:0000049">
    <property type="term" value="F:tRNA binding"/>
    <property type="evidence" value="ECO:0007669"/>
    <property type="project" value="UniProtKB-UniRule"/>
</dbReference>
<dbReference type="NCBIfam" id="TIGR00399">
    <property type="entry name" value="metG_C_term"/>
    <property type="match status" value="1"/>
</dbReference>
<sequence>MEEKNYVGIEDFLKLDLRLAKVLEAEKVEGSDKLIKLRLSLGNEERTVVAGIAKFYSPEELVGKKILVVANLKPRKIFGIESQGMILALSNGDKMSLIVPDRDIEEGAKAG</sequence>
<evidence type="ECO:0000256" key="16">
    <source>
        <dbReference type="PROSITE-ProRule" id="PRU00209"/>
    </source>
</evidence>
<organism evidence="18 19">
    <name type="scientific">Hydrogenivirga caldilitoris</name>
    <dbReference type="NCBI Taxonomy" id="246264"/>
    <lineage>
        <taxon>Bacteria</taxon>
        <taxon>Pseudomonadati</taxon>
        <taxon>Aquificota</taxon>
        <taxon>Aquificia</taxon>
        <taxon>Aquificales</taxon>
        <taxon>Aquificaceae</taxon>
        <taxon>Hydrogenivirga</taxon>
    </lineage>
</organism>
<evidence type="ECO:0000256" key="6">
    <source>
        <dbReference type="ARBA" id="ARBA00022490"/>
    </source>
</evidence>
<dbReference type="GO" id="GO:0004825">
    <property type="term" value="F:methionine-tRNA ligase activity"/>
    <property type="evidence" value="ECO:0007669"/>
    <property type="project" value="UniProtKB-EC"/>
</dbReference>
<dbReference type="SUPFAM" id="SSF50249">
    <property type="entry name" value="Nucleic acid-binding proteins"/>
    <property type="match status" value="1"/>
</dbReference>
<name>A0A497XS64_9AQUI</name>
<proteinExistence type="predicted"/>
<dbReference type="InterPro" id="IPR004495">
    <property type="entry name" value="Met-tRNA-synth_bsu_C"/>
</dbReference>
<evidence type="ECO:0000256" key="14">
    <source>
        <dbReference type="ARBA" id="ARBA00030904"/>
    </source>
</evidence>
<evidence type="ECO:0000256" key="5">
    <source>
        <dbReference type="ARBA" id="ARBA00018753"/>
    </source>
</evidence>
<keyword evidence="9" id="KW-0547">Nucleotide-binding</keyword>
<dbReference type="Proteomes" id="UP000267841">
    <property type="component" value="Unassembled WGS sequence"/>
</dbReference>
<accession>A0A497XS64</accession>
<dbReference type="PANTHER" id="PTHR11586">
    <property type="entry name" value="TRNA-AMINOACYLATION COFACTOR ARC1 FAMILY MEMBER"/>
    <property type="match status" value="1"/>
</dbReference>
<dbReference type="FunFam" id="2.40.50.140:FF:000042">
    <property type="entry name" value="Methionine--tRNA ligase"/>
    <property type="match status" value="1"/>
</dbReference>
<evidence type="ECO:0000256" key="3">
    <source>
        <dbReference type="ARBA" id="ARBA00011738"/>
    </source>
</evidence>
<evidence type="ECO:0000256" key="9">
    <source>
        <dbReference type="ARBA" id="ARBA00022741"/>
    </source>
</evidence>
<dbReference type="Gene3D" id="2.40.50.140">
    <property type="entry name" value="Nucleic acid-binding proteins"/>
    <property type="match status" value="1"/>
</dbReference>
<comment type="subunit">
    <text evidence="3">Homodimer.</text>
</comment>
<evidence type="ECO:0000256" key="7">
    <source>
        <dbReference type="ARBA" id="ARBA00022555"/>
    </source>
</evidence>
<evidence type="ECO:0000256" key="11">
    <source>
        <dbReference type="ARBA" id="ARBA00022884"/>
    </source>
</evidence>
<keyword evidence="19" id="KW-1185">Reference proteome</keyword>
<evidence type="ECO:0000256" key="2">
    <source>
        <dbReference type="ARBA" id="ARBA00004496"/>
    </source>
</evidence>
<keyword evidence="12" id="KW-0648">Protein biosynthesis</keyword>
<dbReference type="PANTHER" id="PTHR11586:SF37">
    <property type="entry name" value="TRNA-BINDING DOMAIN-CONTAINING PROTEIN"/>
    <property type="match status" value="1"/>
</dbReference>
<evidence type="ECO:0000256" key="10">
    <source>
        <dbReference type="ARBA" id="ARBA00022840"/>
    </source>
</evidence>
<reference evidence="18 19" key="1">
    <citation type="submission" date="2018-10" db="EMBL/GenBank/DDBJ databases">
        <title>Genomic Encyclopedia of Archaeal and Bacterial Type Strains, Phase II (KMG-II): from individual species to whole genera.</title>
        <authorList>
            <person name="Goeker M."/>
        </authorList>
    </citation>
    <scope>NUCLEOTIDE SEQUENCE [LARGE SCALE GENOMIC DNA]</scope>
    <source>
        <strain evidence="18 19">DSM 16510</strain>
    </source>
</reference>
<dbReference type="CDD" id="cd02800">
    <property type="entry name" value="tRNA_bind_EcMetRS_like"/>
    <property type="match status" value="1"/>
</dbReference>
<feature type="domain" description="TRNA-binding" evidence="17">
    <location>
        <begin position="11"/>
        <end position="111"/>
    </location>
</feature>
<dbReference type="GO" id="GO:0005737">
    <property type="term" value="C:cytoplasm"/>
    <property type="evidence" value="ECO:0007669"/>
    <property type="project" value="UniProtKB-SubCell"/>
</dbReference>
<keyword evidence="6" id="KW-0963">Cytoplasm</keyword>
<evidence type="ECO:0000256" key="8">
    <source>
        <dbReference type="ARBA" id="ARBA00022598"/>
    </source>
</evidence>
<dbReference type="EMBL" id="RCCJ01000001">
    <property type="protein sequence ID" value="RLJ69763.1"/>
    <property type="molecule type" value="Genomic_DNA"/>
</dbReference>
<dbReference type="InterPro" id="IPR051270">
    <property type="entry name" value="Tyrosine-tRNA_ligase_regulator"/>
</dbReference>
<evidence type="ECO:0000256" key="15">
    <source>
        <dbReference type="ARBA" id="ARBA00047364"/>
    </source>
</evidence>
<keyword evidence="13" id="KW-0030">Aminoacyl-tRNA synthetase</keyword>
<evidence type="ECO:0000259" key="17">
    <source>
        <dbReference type="PROSITE" id="PS50886"/>
    </source>
</evidence>
<protein>
    <recommendedName>
        <fullName evidence="5">Methionine--tRNA ligase</fullName>
        <ecNumber evidence="4">6.1.1.10</ecNumber>
    </recommendedName>
    <alternativeName>
        <fullName evidence="14">Methionyl-tRNA synthetase</fullName>
    </alternativeName>
</protein>
<comment type="caution">
    <text evidence="18">The sequence shown here is derived from an EMBL/GenBank/DDBJ whole genome shotgun (WGS) entry which is preliminary data.</text>
</comment>
<dbReference type="RefSeq" id="WP_121008577.1">
    <property type="nucleotide sequence ID" value="NZ_RCCJ01000001.1"/>
</dbReference>
<dbReference type="InterPro" id="IPR002547">
    <property type="entry name" value="tRNA-bd_dom"/>
</dbReference>
<keyword evidence="8" id="KW-0436">Ligase</keyword>